<feature type="transmembrane region" description="Helical" evidence="1">
    <location>
        <begin position="112"/>
        <end position="138"/>
    </location>
</feature>
<name>A0AAU8JIE8_9CYAN</name>
<dbReference type="AlphaFoldDB" id="A0AAU8JIE8"/>
<dbReference type="EMBL" id="CP159837">
    <property type="protein sequence ID" value="XCM39029.1"/>
    <property type="molecule type" value="Genomic_DNA"/>
</dbReference>
<keyword evidence="1" id="KW-0812">Transmembrane</keyword>
<feature type="transmembrane region" description="Helical" evidence="1">
    <location>
        <begin position="404"/>
        <end position="422"/>
    </location>
</feature>
<feature type="transmembrane region" description="Helical" evidence="1">
    <location>
        <begin position="238"/>
        <end position="257"/>
    </location>
</feature>
<feature type="transmembrane region" description="Helical" evidence="1">
    <location>
        <begin position="23"/>
        <end position="41"/>
    </location>
</feature>
<feature type="transmembrane region" description="Helical" evidence="1">
    <location>
        <begin position="374"/>
        <end position="392"/>
    </location>
</feature>
<keyword evidence="1" id="KW-1133">Transmembrane helix</keyword>
<dbReference type="RefSeq" id="WP_354636015.1">
    <property type="nucleotide sequence ID" value="NZ_CP159837.1"/>
</dbReference>
<organism evidence="2">
    <name type="scientific">Planktothricoides raciborskii GIHE-MW2</name>
    <dbReference type="NCBI Taxonomy" id="2792601"/>
    <lineage>
        <taxon>Bacteria</taxon>
        <taxon>Bacillati</taxon>
        <taxon>Cyanobacteriota</taxon>
        <taxon>Cyanophyceae</taxon>
        <taxon>Oscillatoriophycideae</taxon>
        <taxon>Oscillatoriales</taxon>
        <taxon>Oscillatoriaceae</taxon>
        <taxon>Planktothricoides</taxon>
    </lineage>
</organism>
<feature type="transmembrane region" description="Helical" evidence="1">
    <location>
        <begin position="177"/>
        <end position="207"/>
    </location>
</feature>
<protein>
    <recommendedName>
        <fullName evidence="3">Glycosyltransferase RgtA/B/C/D-like domain-containing protein</fullName>
    </recommendedName>
</protein>
<evidence type="ECO:0008006" key="3">
    <source>
        <dbReference type="Google" id="ProtNLM"/>
    </source>
</evidence>
<feature type="transmembrane region" description="Helical" evidence="1">
    <location>
        <begin position="302"/>
        <end position="322"/>
    </location>
</feature>
<gene>
    <name evidence="2" type="ORF">ABWT76_001917</name>
</gene>
<feature type="transmembrane region" description="Helical" evidence="1">
    <location>
        <begin position="343"/>
        <end position="362"/>
    </location>
</feature>
<proteinExistence type="predicted"/>
<feature type="transmembrane region" description="Helical" evidence="1">
    <location>
        <begin position="150"/>
        <end position="171"/>
    </location>
</feature>
<keyword evidence="1" id="KW-0472">Membrane</keyword>
<evidence type="ECO:0000256" key="1">
    <source>
        <dbReference type="SAM" id="Phobius"/>
    </source>
</evidence>
<reference evidence="2" key="1">
    <citation type="submission" date="2024-07" db="EMBL/GenBank/DDBJ databases">
        <authorList>
            <person name="Kim Y.J."/>
            <person name="Jeong J.Y."/>
        </authorList>
    </citation>
    <scope>NUCLEOTIDE SEQUENCE</scope>
    <source>
        <strain evidence="2">GIHE-MW2</strain>
    </source>
</reference>
<sequence>MNYSLSYCQQWLTIPSRKKSQTIFWFSLSITFAVIYGWMVLQKAFKSEYVIQDDARQHIFWMQRFVDPELFPGDLIADYFQSVVPLGYTTFYQIISRLGIEPLLLSKLLPPVLGILTTIYCFGVTIELLPVPFAGFMASLILNQSIWMKFDVVSATPRAFIYPLFVVFIYYLLKRHLIGACVAIALLGLFYPQLILICCPVLLLRLVNWENMGESIRSLWSKKSPQLPLLKTGESAEYLISIMPFLVGGLVLVIYALQPNDYGGAMTASEARLMPEFWPGGRTPFFNDNPIEYWLIGELSGFFPPVLPPLIWLGLFFPLLWHNSQKFTLVTKINPQIRLLGDIMIVSVAMFVAAHAVLLRLYLPGRYMEHSCRVVLAIATGILITVILDAALQSFKPGQKPQKGWAIASALLIALTIFYPVYESSFPRTNYRPGNLAPLYEFLQQQPKDSLIASLSSEANNLPTFALRSVLVAPEYAIPYHTGYYAEFSQRTKDLIHAQYTPNLAEMQQFIAKYGIDFWLLEKSAFTPDYLAKNEWIQQYQPEATEAIAQLDLETPAAVANFIESCAAFKTGDFVLLSTKCMIDF</sequence>
<accession>A0AAU8JIE8</accession>
<evidence type="ECO:0000313" key="2">
    <source>
        <dbReference type="EMBL" id="XCM39029.1"/>
    </source>
</evidence>